<dbReference type="PANTHER" id="PTHR10687:SF76">
    <property type="entry name" value="SECRETORY CARRIER-ASSOCIATED MEMBRANE PROTEIN 1"/>
    <property type="match status" value="1"/>
</dbReference>
<feature type="transmembrane region" description="Helical" evidence="7">
    <location>
        <begin position="97"/>
        <end position="117"/>
    </location>
</feature>
<dbReference type="PANTHER" id="PTHR10687">
    <property type="entry name" value="SECRETORY CARRIER-ASSOCIATED MEMBRANE PROTEIN SCAMP"/>
    <property type="match status" value="1"/>
</dbReference>
<keyword evidence="5 7" id="KW-0472">Membrane</keyword>
<evidence type="ECO:0000256" key="7">
    <source>
        <dbReference type="RuleBase" id="RU363122"/>
    </source>
</evidence>
<gene>
    <name evidence="8" type="ORF">V6N11_033425</name>
</gene>
<dbReference type="InterPro" id="IPR007273">
    <property type="entry name" value="SCAMP"/>
</dbReference>
<keyword evidence="7" id="KW-1003">Cell membrane</keyword>
<comment type="function">
    <text evidence="1 7">Probably involved in membrane trafficking.</text>
</comment>
<protein>
    <recommendedName>
        <fullName evidence="7">Secretory carrier-associated membrane protein</fullName>
        <shortName evidence="7">Secretory carrier membrane protein</shortName>
    </recommendedName>
</protein>
<keyword evidence="7" id="KW-0813">Transport</keyword>
<evidence type="ECO:0000256" key="6">
    <source>
        <dbReference type="ARBA" id="ARBA00023329"/>
    </source>
</evidence>
<comment type="caution">
    <text evidence="8">The sequence shown here is derived from an EMBL/GenBank/DDBJ whole genome shotgun (WGS) entry which is preliminary data.</text>
</comment>
<name>A0ABR2PY09_9ROSI</name>
<evidence type="ECO:0000256" key="3">
    <source>
        <dbReference type="ARBA" id="ARBA00022692"/>
    </source>
</evidence>
<evidence type="ECO:0000256" key="4">
    <source>
        <dbReference type="ARBA" id="ARBA00022989"/>
    </source>
</evidence>
<evidence type="ECO:0000313" key="9">
    <source>
        <dbReference type="Proteomes" id="UP001396334"/>
    </source>
</evidence>
<comment type="caution">
    <text evidence="7">Lacks conserved residue(s) required for the propagation of feature annotation.</text>
</comment>
<keyword evidence="4 7" id="KW-1133">Transmembrane helix</keyword>
<reference evidence="8 9" key="1">
    <citation type="journal article" date="2024" name="G3 (Bethesda)">
        <title>Genome assembly of Hibiscus sabdariffa L. provides insights into metabolisms of medicinal natural products.</title>
        <authorList>
            <person name="Kim T."/>
        </authorList>
    </citation>
    <scope>NUCLEOTIDE SEQUENCE [LARGE SCALE GENOMIC DNA]</scope>
    <source>
        <strain evidence="8">TK-2024</strain>
        <tissue evidence="8">Old leaves</tissue>
    </source>
</reference>
<evidence type="ECO:0000256" key="1">
    <source>
        <dbReference type="ARBA" id="ARBA00004003"/>
    </source>
</evidence>
<proteinExistence type="inferred from homology"/>
<evidence type="ECO:0000256" key="2">
    <source>
        <dbReference type="ARBA" id="ARBA00010482"/>
    </source>
</evidence>
<comment type="subcellular location">
    <subcellularLocation>
        <location evidence="7">Cell membrane</location>
        <topology evidence="7">Multi-pass membrane protein</topology>
    </subcellularLocation>
    <subcellularLocation>
        <location evidence="7">Cytoplasmic vesicle</location>
        <location evidence="7">Secretory vesicle membrane</location>
        <topology evidence="7">Multi-pass membrane protein</topology>
    </subcellularLocation>
</comment>
<feature type="transmembrane region" description="Helical" evidence="7">
    <location>
        <begin position="170"/>
        <end position="191"/>
    </location>
</feature>
<keyword evidence="6 7" id="KW-0968">Cytoplasmic vesicle</keyword>
<accession>A0ABR2PY09</accession>
<feature type="transmembrane region" description="Helical" evidence="7">
    <location>
        <begin position="129"/>
        <end position="150"/>
    </location>
</feature>
<dbReference type="Pfam" id="PF04144">
    <property type="entry name" value="SCAMP"/>
    <property type="match status" value="1"/>
</dbReference>
<organism evidence="8 9">
    <name type="scientific">Hibiscus sabdariffa</name>
    <name type="common">roselle</name>
    <dbReference type="NCBI Taxonomy" id="183260"/>
    <lineage>
        <taxon>Eukaryota</taxon>
        <taxon>Viridiplantae</taxon>
        <taxon>Streptophyta</taxon>
        <taxon>Embryophyta</taxon>
        <taxon>Tracheophyta</taxon>
        <taxon>Spermatophyta</taxon>
        <taxon>Magnoliopsida</taxon>
        <taxon>eudicotyledons</taxon>
        <taxon>Gunneridae</taxon>
        <taxon>Pentapetalae</taxon>
        <taxon>rosids</taxon>
        <taxon>malvids</taxon>
        <taxon>Malvales</taxon>
        <taxon>Malvaceae</taxon>
        <taxon>Malvoideae</taxon>
        <taxon>Hibiscus</taxon>
    </lineage>
</organism>
<evidence type="ECO:0000313" key="8">
    <source>
        <dbReference type="EMBL" id="KAK8993324.1"/>
    </source>
</evidence>
<evidence type="ECO:0000256" key="5">
    <source>
        <dbReference type="ARBA" id="ARBA00023136"/>
    </source>
</evidence>
<comment type="similarity">
    <text evidence="2 7">Belongs to the SCAMP family.</text>
</comment>
<sequence>MCCACSRLSSLPPEPYESGATIDIPLDTHSTKDVKAKEKELKEKEAELKRREQFYSRIYFAFVLAAGIVIEEKNWPSFFPVIHNDIANEIPIHLQKIMYVAFATLIGLVVCLLYNAVAATAAWSKGYGLIIWLLAVIYILTGIPGGFYLWYSPLYKAARTDSALRFGTFFLGYSVHIAFCVLAAVAPGFFFREGSITGILAALVIFPNDRALGSLNNIALTTKLNCSNPISSKPKPCLIPGLKLQQVFMYFRGSGKAAEMKREAARRTMMSAL</sequence>
<dbReference type="Proteomes" id="UP001396334">
    <property type="component" value="Unassembled WGS sequence"/>
</dbReference>
<keyword evidence="9" id="KW-1185">Reference proteome</keyword>
<dbReference type="EMBL" id="JBBPBN010000049">
    <property type="protein sequence ID" value="KAK8993324.1"/>
    <property type="molecule type" value="Genomic_DNA"/>
</dbReference>
<keyword evidence="3 7" id="KW-0812">Transmembrane</keyword>